<evidence type="ECO:0000256" key="3">
    <source>
        <dbReference type="ARBA" id="ARBA00022562"/>
    </source>
</evidence>
<keyword evidence="11" id="KW-0378">Hydrolase</keyword>
<protein>
    <submittedName>
        <fullName evidence="17">Replicase</fullName>
    </submittedName>
</protein>
<keyword evidence="4" id="KW-0808">Transferase</keyword>
<feature type="non-terminal residue" evidence="17">
    <location>
        <position position="77"/>
    </location>
</feature>
<evidence type="ECO:0000256" key="9">
    <source>
        <dbReference type="ARBA" id="ARBA00022741"/>
    </source>
</evidence>
<evidence type="ECO:0000256" key="15">
    <source>
        <dbReference type="ARBA" id="ARBA00023125"/>
    </source>
</evidence>
<dbReference type="GO" id="GO:0004386">
    <property type="term" value="F:helicase activity"/>
    <property type="evidence" value="ECO:0007669"/>
    <property type="project" value="UniProtKB-KW"/>
</dbReference>
<organism evidence="17">
    <name type="scientific">Bat circovirus POA/V</name>
    <dbReference type="NCBI Taxonomy" id="1573839"/>
    <lineage>
        <taxon>Viruses</taxon>
        <taxon>Monodnaviria</taxon>
        <taxon>Shotokuvirae</taxon>
        <taxon>Cressdnaviricota</taxon>
        <taxon>Arfiviricetes</taxon>
        <taxon>Cirlivirales</taxon>
        <taxon>Circoviridae</taxon>
    </lineage>
</organism>
<evidence type="ECO:0000256" key="12">
    <source>
        <dbReference type="ARBA" id="ARBA00022806"/>
    </source>
</evidence>
<evidence type="ECO:0000256" key="2">
    <source>
        <dbReference type="ARBA" id="ARBA00004147"/>
    </source>
</evidence>
<comment type="cofactor">
    <cofactor evidence="1">
        <name>Mg(2+)</name>
        <dbReference type="ChEBI" id="CHEBI:18420"/>
    </cofactor>
</comment>
<accession>A0A0B4VGU4</accession>
<feature type="non-terminal residue" evidence="17">
    <location>
        <position position="1"/>
    </location>
</feature>
<dbReference type="GO" id="GO:0046872">
    <property type="term" value="F:metal ion binding"/>
    <property type="evidence" value="ECO:0007669"/>
    <property type="project" value="UniProtKB-KW"/>
</dbReference>
<feature type="domain" description="CRESS-DNA virus Rep endonuclease" evidence="16">
    <location>
        <begin position="1"/>
        <end position="50"/>
    </location>
</feature>
<keyword evidence="6" id="KW-0235">DNA replication</keyword>
<dbReference type="GO" id="GO:0005524">
    <property type="term" value="F:ATP binding"/>
    <property type="evidence" value="ECO:0007669"/>
    <property type="project" value="UniProtKB-KW"/>
</dbReference>
<evidence type="ECO:0000256" key="13">
    <source>
        <dbReference type="ARBA" id="ARBA00022840"/>
    </source>
</evidence>
<evidence type="ECO:0000256" key="6">
    <source>
        <dbReference type="ARBA" id="ARBA00022705"/>
    </source>
</evidence>
<evidence type="ECO:0000256" key="11">
    <source>
        <dbReference type="ARBA" id="ARBA00022801"/>
    </source>
</evidence>
<keyword evidence="8" id="KW-0479">Metal-binding</keyword>
<evidence type="ECO:0000256" key="4">
    <source>
        <dbReference type="ARBA" id="ARBA00022679"/>
    </source>
</evidence>
<dbReference type="EMBL" id="KM401676">
    <property type="protein sequence ID" value="AJD20353.1"/>
    <property type="molecule type" value="Genomic_DNA"/>
</dbReference>
<evidence type="ECO:0000256" key="1">
    <source>
        <dbReference type="ARBA" id="ARBA00001946"/>
    </source>
</evidence>
<dbReference type="InterPro" id="IPR049912">
    <property type="entry name" value="CRESS_DNA_REP"/>
</dbReference>
<keyword evidence="7" id="KW-0540">Nuclease</keyword>
<evidence type="ECO:0000259" key="16">
    <source>
        <dbReference type="PROSITE" id="PS52020"/>
    </source>
</evidence>
<comment type="subcellular location">
    <subcellularLocation>
        <location evidence="2">Host nucleus</location>
    </subcellularLocation>
</comment>
<sequence length="77" mass="8780">QGFGELTGRKRMSTLKKFDARAHWEPMKSTPEAASKYCKKDGNFQERGEMSSSKAVKKEMQEWIAIVKDGNISQLLE</sequence>
<dbReference type="PROSITE" id="PS52020">
    <property type="entry name" value="CRESS_DNA_REP"/>
    <property type="match status" value="1"/>
</dbReference>
<dbReference type="GO" id="GO:0006260">
    <property type="term" value="P:DNA replication"/>
    <property type="evidence" value="ECO:0007669"/>
    <property type="project" value="UniProtKB-KW"/>
</dbReference>
<evidence type="ECO:0000313" key="17">
    <source>
        <dbReference type="EMBL" id="AJD20353.1"/>
    </source>
</evidence>
<evidence type="ECO:0000256" key="8">
    <source>
        <dbReference type="ARBA" id="ARBA00022723"/>
    </source>
</evidence>
<dbReference type="GO" id="GO:0016779">
    <property type="term" value="F:nucleotidyltransferase activity"/>
    <property type="evidence" value="ECO:0007669"/>
    <property type="project" value="UniProtKB-KW"/>
</dbReference>
<keyword evidence="3" id="KW-1048">Host nucleus</keyword>
<proteinExistence type="predicted"/>
<evidence type="ECO:0000256" key="7">
    <source>
        <dbReference type="ARBA" id="ARBA00022722"/>
    </source>
</evidence>
<evidence type="ECO:0000256" key="5">
    <source>
        <dbReference type="ARBA" id="ARBA00022695"/>
    </source>
</evidence>
<name>A0A0B4VGU4_9CIRC</name>
<evidence type="ECO:0000256" key="10">
    <source>
        <dbReference type="ARBA" id="ARBA00022759"/>
    </source>
</evidence>
<keyword evidence="14" id="KW-0190">Covalent protein-DNA linkage</keyword>
<keyword evidence="5" id="KW-0548">Nucleotidyltransferase</keyword>
<evidence type="ECO:0000256" key="14">
    <source>
        <dbReference type="ARBA" id="ARBA00023124"/>
    </source>
</evidence>
<reference evidence="17" key="1">
    <citation type="submission" date="2014-08" db="EMBL/GenBank/DDBJ databases">
        <title>Genomic characterization of novel circular ssDNA viruses from insectivorous bats in Southern Brazil.</title>
        <authorList>
            <person name="Lima F.E.S."/>
            <person name="Cibulski S.P."/>
            <person name="Roehe P.M."/>
            <person name="Franco A.C."/>
        </authorList>
    </citation>
    <scope>NUCLEOTIDE SEQUENCE</scope>
    <source>
        <strain evidence="17">POA/2012/V A09</strain>
    </source>
</reference>
<gene>
    <name evidence="17" type="primary">Rep</name>
</gene>
<keyword evidence="15" id="KW-0238">DNA-binding</keyword>
<dbReference type="GO" id="GO:0042025">
    <property type="term" value="C:host cell nucleus"/>
    <property type="evidence" value="ECO:0007669"/>
    <property type="project" value="UniProtKB-SubCell"/>
</dbReference>
<dbReference type="GO" id="GO:0004519">
    <property type="term" value="F:endonuclease activity"/>
    <property type="evidence" value="ECO:0007669"/>
    <property type="project" value="UniProtKB-KW"/>
</dbReference>
<keyword evidence="10" id="KW-0255">Endonuclease</keyword>
<keyword evidence="9" id="KW-0547">Nucleotide-binding</keyword>
<dbReference type="Gene3D" id="3.40.1310.20">
    <property type="match status" value="1"/>
</dbReference>
<dbReference type="GO" id="GO:0016787">
    <property type="term" value="F:hydrolase activity"/>
    <property type="evidence" value="ECO:0007669"/>
    <property type="project" value="UniProtKB-KW"/>
</dbReference>
<keyword evidence="12" id="KW-0347">Helicase</keyword>
<dbReference type="GO" id="GO:0003677">
    <property type="term" value="F:DNA binding"/>
    <property type="evidence" value="ECO:0007669"/>
    <property type="project" value="UniProtKB-KW"/>
</dbReference>
<keyword evidence="13" id="KW-0067">ATP-binding</keyword>